<feature type="transmembrane region" description="Helical" evidence="3">
    <location>
        <begin position="12"/>
        <end position="34"/>
    </location>
</feature>
<evidence type="ECO:0000256" key="2">
    <source>
        <dbReference type="ARBA" id="ARBA00023002"/>
    </source>
</evidence>
<dbReference type="PANTHER" id="PTHR43086">
    <property type="entry name" value="VERY-LONG-CHAIN 3-OXOOACYL-COA REDUCTASE"/>
    <property type="match status" value="1"/>
</dbReference>
<dbReference type="EMBL" id="JAWDJX010000017">
    <property type="protein sequence ID" value="KAK3053226.1"/>
    <property type="molecule type" value="Genomic_DNA"/>
</dbReference>
<organism evidence="4 5">
    <name type="scientific">Extremus antarcticus</name>
    <dbReference type="NCBI Taxonomy" id="702011"/>
    <lineage>
        <taxon>Eukaryota</taxon>
        <taxon>Fungi</taxon>
        <taxon>Dikarya</taxon>
        <taxon>Ascomycota</taxon>
        <taxon>Pezizomycotina</taxon>
        <taxon>Dothideomycetes</taxon>
        <taxon>Dothideomycetidae</taxon>
        <taxon>Mycosphaerellales</taxon>
        <taxon>Extremaceae</taxon>
        <taxon>Extremus</taxon>
    </lineage>
</organism>
<dbReference type="PANTHER" id="PTHR43086:SF2">
    <property type="entry name" value="HYDROXYSTEROID DEHYDROGENASE-LIKE PROTEIN 1"/>
    <property type="match status" value="1"/>
</dbReference>
<dbReference type="SUPFAM" id="SSF51735">
    <property type="entry name" value="NAD(P)-binding Rossmann-fold domains"/>
    <property type="match status" value="1"/>
</dbReference>
<sequence length="317" mass="34874">MSGLWTNSTLQFWTALTGTLFSLYAVTNTARFAWNFVRPSRLHQYRHADSGSWALVTGASDGIGFGFVQELLAQGFNVLLHGRNRTKLEGLQSDLQKEFSDQKIDIVVADASQYDDSYKAITEKVRTLPGKLTVLVNNVGGIHTTPTYLPHQDVPHDDIDACINVNLRFATHLIKDLIPVLRSKGPALLANIGSVGGIMGVPYITTYCGTKAYMHVLTESLKNETVAEGIDSIDMVAFLVGNVSSHTNTFDMPLTITSRQCAASCLAKAGKNSEALVWGHWKFVIAAYFTMMLPKMTARRLLGSEMRKRVEAEKKSG</sequence>
<keyword evidence="3" id="KW-0472">Membrane</keyword>
<dbReference type="PIRSF" id="PIRSF000126">
    <property type="entry name" value="11-beta-HSD1"/>
    <property type="match status" value="1"/>
</dbReference>
<dbReference type="GO" id="GO:0005783">
    <property type="term" value="C:endoplasmic reticulum"/>
    <property type="evidence" value="ECO:0007669"/>
    <property type="project" value="TreeGrafter"/>
</dbReference>
<dbReference type="InterPro" id="IPR036291">
    <property type="entry name" value="NAD(P)-bd_dom_sf"/>
</dbReference>
<keyword evidence="2" id="KW-0560">Oxidoreductase</keyword>
<comment type="caution">
    <text evidence="4">The sequence shown here is derived from an EMBL/GenBank/DDBJ whole genome shotgun (WGS) entry which is preliminary data.</text>
</comment>
<keyword evidence="3" id="KW-1133">Transmembrane helix</keyword>
<proteinExistence type="predicted"/>
<keyword evidence="1" id="KW-0521">NADP</keyword>
<keyword evidence="3" id="KW-0812">Transmembrane</keyword>
<dbReference type="Pfam" id="PF00106">
    <property type="entry name" value="adh_short"/>
    <property type="match status" value="1"/>
</dbReference>
<reference evidence="4" key="1">
    <citation type="submission" date="2023-04" db="EMBL/GenBank/DDBJ databases">
        <title>Black Yeasts Isolated from many extreme environments.</title>
        <authorList>
            <person name="Coleine C."/>
            <person name="Stajich J.E."/>
            <person name="Selbmann L."/>
        </authorList>
    </citation>
    <scope>NUCLEOTIDE SEQUENCE</scope>
    <source>
        <strain evidence="4">CCFEE 5312</strain>
    </source>
</reference>
<evidence type="ECO:0000313" key="5">
    <source>
        <dbReference type="Proteomes" id="UP001271007"/>
    </source>
</evidence>
<dbReference type="Proteomes" id="UP001271007">
    <property type="component" value="Unassembled WGS sequence"/>
</dbReference>
<evidence type="ECO:0008006" key="6">
    <source>
        <dbReference type="Google" id="ProtNLM"/>
    </source>
</evidence>
<gene>
    <name evidence="4" type="ORF">LTR09_005852</name>
</gene>
<keyword evidence="5" id="KW-1185">Reference proteome</keyword>
<dbReference type="InterPro" id="IPR002347">
    <property type="entry name" value="SDR_fam"/>
</dbReference>
<evidence type="ECO:0000256" key="1">
    <source>
        <dbReference type="ARBA" id="ARBA00022857"/>
    </source>
</evidence>
<evidence type="ECO:0000313" key="4">
    <source>
        <dbReference type="EMBL" id="KAK3053226.1"/>
    </source>
</evidence>
<dbReference type="Gene3D" id="3.40.50.720">
    <property type="entry name" value="NAD(P)-binding Rossmann-like Domain"/>
    <property type="match status" value="1"/>
</dbReference>
<dbReference type="AlphaFoldDB" id="A0AAJ0GDM8"/>
<dbReference type="GO" id="GO:0016491">
    <property type="term" value="F:oxidoreductase activity"/>
    <property type="evidence" value="ECO:0007669"/>
    <property type="project" value="UniProtKB-KW"/>
</dbReference>
<protein>
    <recommendedName>
        <fullName evidence="6">NAD(P)-binding protein</fullName>
    </recommendedName>
</protein>
<accession>A0AAJ0GDM8</accession>
<dbReference type="GO" id="GO:0030497">
    <property type="term" value="P:fatty acid elongation"/>
    <property type="evidence" value="ECO:0007669"/>
    <property type="project" value="TreeGrafter"/>
</dbReference>
<dbReference type="PRINTS" id="PR00081">
    <property type="entry name" value="GDHRDH"/>
</dbReference>
<name>A0AAJ0GDM8_9PEZI</name>
<evidence type="ECO:0000256" key="3">
    <source>
        <dbReference type="SAM" id="Phobius"/>
    </source>
</evidence>